<gene>
    <name evidence="4" type="ORF">NM961_09985</name>
</gene>
<dbReference type="Proteomes" id="UP001165498">
    <property type="component" value="Unassembled WGS sequence"/>
</dbReference>
<accession>A0ABT1QRY7</accession>
<dbReference type="SUPFAM" id="SSF47384">
    <property type="entry name" value="Homodimeric domain of signal transducing histidine kinase"/>
    <property type="match status" value="1"/>
</dbReference>
<evidence type="ECO:0000313" key="4">
    <source>
        <dbReference type="EMBL" id="MCQ4165039.1"/>
    </source>
</evidence>
<keyword evidence="5" id="KW-1185">Reference proteome</keyword>
<feature type="domain" description="Signal transduction histidine kinase dimerisation/phosphoacceptor" evidence="3">
    <location>
        <begin position="25"/>
        <end position="80"/>
    </location>
</feature>
<evidence type="ECO:0000256" key="2">
    <source>
        <dbReference type="ARBA" id="ARBA00012438"/>
    </source>
</evidence>
<reference evidence="4" key="1">
    <citation type="submission" date="2022-07" db="EMBL/GenBank/DDBJ databases">
        <title>Tahibacter sp., a new gammaproteobacterium isolated from the silt sample collected at pig farm.</title>
        <authorList>
            <person name="Chen H."/>
        </authorList>
    </citation>
    <scope>NUCLEOTIDE SEQUENCE</scope>
    <source>
        <strain evidence="4">P2K</strain>
    </source>
</reference>
<sequence>MHVNAIHAHGCSAAAGGVAVVPAWLNHLAHDLRGPLSPLANALALLRSGRLDASQQAETCSLAQQQLDALSQLLDDTADLLAAKPRSSAPVEIGSLFDMVKVRISRRLYAGNAALEITPPPVPLEVHGDMCGLVRLLVGLLLRSSAIAGVGCRLQLQIQIPDAASGSIPDPAWHERAASAQAAQAAPVPSVSALPVEAGPRIVIGVHGDAPQIAEHLAAFAATLTASSQIHVADAALARIVAAHGLLLRAAPDEGGGSLVLEWPRD</sequence>
<evidence type="ECO:0000259" key="3">
    <source>
        <dbReference type="Pfam" id="PF00512"/>
    </source>
</evidence>
<dbReference type="InterPro" id="IPR036097">
    <property type="entry name" value="HisK_dim/P_sf"/>
</dbReference>
<dbReference type="EMBL" id="JANFQO010000007">
    <property type="protein sequence ID" value="MCQ4165039.1"/>
    <property type="molecule type" value="Genomic_DNA"/>
</dbReference>
<protein>
    <recommendedName>
        <fullName evidence="2">histidine kinase</fullName>
        <ecNumber evidence="2">2.7.13.3</ecNumber>
    </recommendedName>
</protein>
<evidence type="ECO:0000256" key="1">
    <source>
        <dbReference type="ARBA" id="ARBA00000085"/>
    </source>
</evidence>
<organism evidence="4 5">
    <name type="scientific">Tahibacter harae</name>
    <dbReference type="NCBI Taxonomy" id="2963937"/>
    <lineage>
        <taxon>Bacteria</taxon>
        <taxon>Pseudomonadati</taxon>
        <taxon>Pseudomonadota</taxon>
        <taxon>Gammaproteobacteria</taxon>
        <taxon>Lysobacterales</taxon>
        <taxon>Rhodanobacteraceae</taxon>
        <taxon>Tahibacter</taxon>
    </lineage>
</organism>
<dbReference type="RefSeq" id="WP_255914091.1">
    <property type="nucleotide sequence ID" value="NZ_JANFQO010000007.1"/>
</dbReference>
<dbReference type="Gene3D" id="1.10.287.130">
    <property type="match status" value="1"/>
</dbReference>
<dbReference type="InterPro" id="IPR003661">
    <property type="entry name" value="HisK_dim/P_dom"/>
</dbReference>
<dbReference type="CDD" id="cd00082">
    <property type="entry name" value="HisKA"/>
    <property type="match status" value="1"/>
</dbReference>
<comment type="catalytic activity">
    <reaction evidence="1">
        <text>ATP + protein L-histidine = ADP + protein N-phospho-L-histidine.</text>
        <dbReference type="EC" id="2.7.13.3"/>
    </reaction>
</comment>
<name>A0ABT1QRY7_9GAMM</name>
<dbReference type="EC" id="2.7.13.3" evidence="2"/>
<proteinExistence type="predicted"/>
<evidence type="ECO:0000313" key="5">
    <source>
        <dbReference type="Proteomes" id="UP001165498"/>
    </source>
</evidence>
<dbReference type="Pfam" id="PF00512">
    <property type="entry name" value="HisKA"/>
    <property type="match status" value="1"/>
</dbReference>
<comment type="caution">
    <text evidence="4">The sequence shown here is derived from an EMBL/GenBank/DDBJ whole genome shotgun (WGS) entry which is preliminary data.</text>
</comment>